<dbReference type="AlphaFoldDB" id="A0A843UWU5"/>
<dbReference type="EMBL" id="NMUH01000739">
    <property type="protein sequence ID" value="MQL84119.1"/>
    <property type="molecule type" value="Genomic_DNA"/>
</dbReference>
<feature type="chain" id="PRO_5032653503" evidence="2">
    <location>
        <begin position="26"/>
        <end position="162"/>
    </location>
</feature>
<dbReference type="Proteomes" id="UP000652761">
    <property type="component" value="Unassembled WGS sequence"/>
</dbReference>
<gene>
    <name evidence="3" type="ORF">Taro_016615</name>
</gene>
<feature type="signal peptide" evidence="2">
    <location>
        <begin position="1"/>
        <end position="25"/>
    </location>
</feature>
<keyword evidence="1" id="KW-1133">Transmembrane helix</keyword>
<keyword evidence="1" id="KW-0472">Membrane</keyword>
<protein>
    <submittedName>
        <fullName evidence="3">Uncharacterized protein</fullName>
    </submittedName>
</protein>
<accession>A0A843UWU5</accession>
<organism evidence="3 4">
    <name type="scientific">Colocasia esculenta</name>
    <name type="common">Wild taro</name>
    <name type="synonym">Arum esculentum</name>
    <dbReference type="NCBI Taxonomy" id="4460"/>
    <lineage>
        <taxon>Eukaryota</taxon>
        <taxon>Viridiplantae</taxon>
        <taxon>Streptophyta</taxon>
        <taxon>Embryophyta</taxon>
        <taxon>Tracheophyta</taxon>
        <taxon>Spermatophyta</taxon>
        <taxon>Magnoliopsida</taxon>
        <taxon>Liliopsida</taxon>
        <taxon>Araceae</taxon>
        <taxon>Aroideae</taxon>
        <taxon>Colocasieae</taxon>
        <taxon>Colocasia</taxon>
    </lineage>
</organism>
<proteinExistence type="predicted"/>
<reference evidence="3" key="1">
    <citation type="submission" date="2017-07" db="EMBL/GenBank/DDBJ databases">
        <title>Taro Niue Genome Assembly and Annotation.</title>
        <authorList>
            <person name="Atibalentja N."/>
            <person name="Keating K."/>
            <person name="Fields C.J."/>
        </authorList>
    </citation>
    <scope>NUCLEOTIDE SEQUENCE</scope>
    <source>
        <strain evidence="3">Niue_2</strain>
        <tissue evidence="3">Leaf</tissue>
    </source>
</reference>
<feature type="transmembrane region" description="Helical" evidence="1">
    <location>
        <begin position="83"/>
        <end position="104"/>
    </location>
</feature>
<evidence type="ECO:0000256" key="2">
    <source>
        <dbReference type="SAM" id="SignalP"/>
    </source>
</evidence>
<dbReference type="OrthoDB" id="2126698at2759"/>
<evidence type="ECO:0000313" key="4">
    <source>
        <dbReference type="Proteomes" id="UP000652761"/>
    </source>
</evidence>
<comment type="caution">
    <text evidence="3">The sequence shown here is derived from an EMBL/GenBank/DDBJ whole genome shotgun (WGS) entry which is preliminary data.</text>
</comment>
<keyword evidence="4" id="KW-1185">Reference proteome</keyword>
<keyword evidence="2" id="KW-0732">Signal</keyword>
<sequence length="162" mass="17203">MAGVAAGALRVLSWALVIKLGGAAGRGGGAERVVVGDRAGPAGGACGRAWTGFTWGAFHHLWVSSSSLGLLYDLGSSSSSYPIRYFVFFPCSLEIWCFMILILFAEYLKYAEVSVDALSICCILLRWPLTVRTDLGWLALPAGCDFSSSAKACHSMESGLAR</sequence>
<evidence type="ECO:0000256" key="1">
    <source>
        <dbReference type="SAM" id="Phobius"/>
    </source>
</evidence>
<name>A0A843UWU5_COLES</name>
<evidence type="ECO:0000313" key="3">
    <source>
        <dbReference type="EMBL" id="MQL84119.1"/>
    </source>
</evidence>
<keyword evidence="1" id="KW-0812">Transmembrane</keyword>